<dbReference type="PANTHER" id="PTHR30189">
    <property type="entry name" value="LPS-ASSEMBLY PROTEIN"/>
    <property type="match status" value="1"/>
</dbReference>
<protein>
    <submittedName>
        <fullName evidence="1">LPS-assembly protein LptD</fullName>
    </submittedName>
</protein>
<dbReference type="GO" id="GO:0043165">
    <property type="term" value="P:Gram-negative-bacterium-type cell outer membrane assembly"/>
    <property type="evidence" value="ECO:0007669"/>
    <property type="project" value="InterPro"/>
</dbReference>
<dbReference type="GO" id="GO:0015920">
    <property type="term" value="P:lipopolysaccharide transport"/>
    <property type="evidence" value="ECO:0007669"/>
    <property type="project" value="InterPro"/>
</dbReference>
<evidence type="ECO:0000313" key="2">
    <source>
        <dbReference type="Proteomes" id="UP000323337"/>
    </source>
</evidence>
<dbReference type="InterPro" id="IPR050218">
    <property type="entry name" value="LptD"/>
</dbReference>
<dbReference type="InterPro" id="IPR020889">
    <property type="entry name" value="LipoPS_assembly_LptD"/>
</dbReference>
<proteinExistence type="inferred from homology"/>
<sequence>MSKRINHRLTIFLCLVQKIYQRCRLRKIFLLLIFSFFLISMPAKAEEKVTLEADSVTSQDNNTVTAAGNVLILYKDMTLTADKVRFDKKKNVARAWDNVTFKDKDNIIHASYIEMDLDTKKGLIRDGKGFYKPYHYFTAQKIEKIGENNYILHNSTISSCSGEVPDWSFRSDKARINYGEYFIADDATANIKNLPVLYFPYFIWPIKTERESGFLVPNAGYSSEVGAFFTPKYFWNIGVDKDATFGLNYYSFRGLQFLSEFRYNKSQKEDIYLYGEYLYDRDSEANKNKRWKIVNKSNVYLTEDIELRFNTDYVSDFRYKRDFDKYSMVPSEKKNNDDESENYYINEMRLNIYKPLGNLYIKYRDEMEYFDRQDGFSKSHLIKQPEITLEKNFIDAKLLYLDYHFDYNRIKKTDMVYQNEDETSFDETTIKRNNGYLNFYKPFNLKILTFTPHYRQYYTRWYDYSEEFNVKTSDEGNLLKLDQNGNELERYIYNAGYKISFNEIYKNYKYFKHSIYNTIKYSQTPYLNQKGIPDFIEDDRIEEEKLYTYTLTNYLAAEDWNIKQSFTQGYDVSLDDNRWEPLETKINFNYKNLTHAYLENHYNYEKDETEYMENRLRINYKSFYAQTEFIFDKTVAEEEKNTTWQSSIGVNIQPFELAFVHESYKNMDKFSYNFKNFKTQEYTAKIIYNSDCWSLGFSYSEEEYEEIAKSGTNRDTEKTLFLIVKLKGLGGAQKEILSGK</sequence>
<dbReference type="PANTHER" id="PTHR30189:SF1">
    <property type="entry name" value="LPS-ASSEMBLY PROTEIN LPTD"/>
    <property type="match status" value="1"/>
</dbReference>
<gene>
    <name evidence="1" type="ORF">FXF49_11275</name>
</gene>
<name>A0A5D0MFK1_FLESI</name>
<reference evidence="1 2" key="1">
    <citation type="submission" date="2019-08" db="EMBL/GenBank/DDBJ databases">
        <title>Genomic characterization of a novel candidate phylum (ARYD3) from a high temperature, high salinity tertiary oil reservoir in north central Oklahoma, USA.</title>
        <authorList>
            <person name="Youssef N.H."/>
            <person name="Yadav A."/>
            <person name="Elshahed M.S."/>
        </authorList>
    </citation>
    <scope>NUCLEOTIDE SEQUENCE [LARGE SCALE GENOMIC DNA]</scope>
    <source>
        <strain evidence="1">ARYD1</strain>
    </source>
</reference>
<dbReference type="EMBL" id="VSIV01000343">
    <property type="protein sequence ID" value="TYB32484.1"/>
    <property type="molecule type" value="Genomic_DNA"/>
</dbReference>
<evidence type="ECO:0000313" key="1">
    <source>
        <dbReference type="EMBL" id="TYB32484.1"/>
    </source>
</evidence>
<dbReference type="GO" id="GO:1990351">
    <property type="term" value="C:transporter complex"/>
    <property type="evidence" value="ECO:0007669"/>
    <property type="project" value="TreeGrafter"/>
</dbReference>
<dbReference type="GO" id="GO:0009279">
    <property type="term" value="C:cell outer membrane"/>
    <property type="evidence" value="ECO:0007669"/>
    <property type="project" value="InterPro"/>
</dbReference>
<dbReference type="Gene3D" id="2.60.450.10">
    <property type="entry name" value="Lipopolysaccharide (LPS) transport protein A like domain"/>
    <property type="match status" value="1"/>
</dbReference>
<comment type="caution">
    <text evidence="1">The sequence shown here is derived from an EMBL/GenBank/DDBJ whole genome shotgun (WGS) entry which is preliminary data.</text>
</comment>
<dbReference type="Proteomes" id="UP000323337">
    <property type="component" value="Unassembled WGS sequence"/>
</dbReference>
<dbReference type="HAMAP" id="MF_01411">
    <property type="entry name" value="LPS_assembly_LptD"/>
    <property type="match status" value="1"/>
</dbReference>
<dbReference type="AlphaFoldDB" id="A0A5D0MFK1"/>
<organism evidence="1 2">
    <name type="scientific">Flexistipes sinusarabici</name>
    <dbReference type="NCBI Taxonomy" id="2352"/>
    <lineage>
        <taxon>Bacteria</taxon>
        <taxon>Pseudomonadati</taxon>
        <taxon>Deferribacterota</taxon>
        <taxon>Deferribacteres</taxon>
        <taxon>Deferribacterales</taxon>
        <taxon>Flexistipitaceae</taxon>
        <taxon>Flexistipes</taxon>
    </lineage>
</organism>
<accession>A0A5D0MFK1</accession>